<evidence type="ECO:0000256" key="6">
    <source>
        <dbReference type="RuleBase" id="RU363053"/>
    </source>
</evidence>
<dbReference type="EMBL" id="JAWZYT010003565">
    <property type="protein sequence ID" value="KAK4297822.1"/>
    <property type="molecule type" value="Genomic_DNA"/>
</dbReference>
<evidence type="ECO:0000256" key="5">
    <source>
        <dbReference type="ARBA" id="ARBA00023136"/>
    </source>
</evidence>
<keyword evidence="5" id="KW-0472">Membrane</keyword>
<dbReference type="PANTHER" id="PTHR11266">
    <property type="entry name" value="PEROXISOMAL MEMBRANE PROTEIN 2, PXMP2 MPV17"/>
    <property type="match status" value="1"/>
</dbReference>
<keyword evidence="4" id="KW-1133">Transmembrane helix</keyword>
<evidence type="ECO:0000256" key="1">
    <source>
        <dbReference type="ARBA" id="ARBA00004141"/>
    </source>
</evidence>
<dbReference type="GO" id="GO:0016020">
    <property type="term" value="C:membrane"/>
    <property type="evidence" value="ECO:0007669"/>
    <property type="project" value="UniProtKB-SubCell"/>
</dbReference>
<organism evidence="7 8">
    <name type="scientific">Petrolisthes manimaculis</name>
    <dbReference type="NCBI Taxonomy" id="1843537"/>
    <lineage>
        <taxon>Eukaryota</taxon>
        <taxon>Metazoa</taxon>
        <taxon>Ecdysozoa</taxon>
        <taxon>Arthropoda</taxon>
        <taxon>Crustacea</taxon>
        <taxon>Multicrustacea</taxon>
        <taxon>Malacostraca</taxon>
        <taxon>Eumalacostraca</taxon>
        <taxon>Eucarida</taxon>
        <taxon>Decapoda</taxon>
        <taxon>Pleocyemata</taxon>
        <taxon>Anomura</taxon>
        <taxon>Galatheoidea</taxon>
        <taxon>Porcellanidae</taxon>
        <taxon>Petrolisthes</taxon>
    </lineage>
</organism>
<keyword evidence="8" id="KW-1185">Reference proteome</keyword>
<evidence type="ECO:0000313" key="7">
    <source>
        <dbReference type="EMBL" id="KAK4297822.1"/>
    </source>
</evidence>
<evidence type="ECO:0008006" key="9">
    <source>
        <dbReference type="Google" id="ProtNLM"/>
    </source>
</evidence>
<dbReference type="PANTHER" id="PTHR11266:SF75">
    <property type="entry name" value="IP10007P-RELATED"/>
    <property type="match status" value="1"/>
</dbReference>
<comment type="similarity">
    <text evidence="2 6">Belongs to the peroxisomal membrane protein PXMP2/4 family.</text>
</comment>
<sequence>MPATLSVLTSVVKSCCKVVDRYPVTRGMATYLVLWPTGNLVQQAMDGTREEWDFQEAGRYGLYGAFITAPLLHTWLKVLTRLIPGSAFTQALAKGYVDQLVFAPVNISQFFLGMALLEGRPPEEALNECQQKLLPTWMISLSIWPILQTLNFSLVPEKNRVMAISCGSFLWLVFLSYMHHTRAQDLPQGLLSRQVHYDYKHGSSESSCVRLGSVDFSTTDTQQGWKKAMLPMTALCCGSEDDSEEQQGPVVVVVTKHS</sequence>
<evidence type="ECO:0000256" key="3">
    <source>
        <dbReference type="ARBA" id="ARBA00022692"/>
    </source>
</evidence>
<dbReference type="InterPro" id="IPR007248">
    <property type="entry name" value="Mpv17_PMP22"/>
</dbReference>
<evidence type="ECO:0000256" key="2">
    <source>
        <dbReference type="ARBA" id="ARBA00006824"/>
    </source>
</evidence>
<keyword evidence="3" id="KW-0812">Transmembrane</keyword>
<dbReference type="Proteomes" id="UP001292094">
    <property type="component" value="Unassembled WGS sequence"/>
</dbReference>
<dbReference type="AlphaFoldDB" id="A0AAE1NYW5"/>
<evidence type="ECO:0000313" key="8">
    <source>
        <dbReference type="Proteomes" id="UP001292094"/>
    </source>
</evidence>
<comment type="caution">
    <text evidence="7">The sequence shown here is derived from an EMBL/GenBank/DDBJ whole genome shotgun (WGS) entry which is preliminary data.</text>
</comment>
<reference evidence="7" key="1">
    <citation type="submission" date="2023-11" db="EMBL/GenBank/DDBJ databases">
        <title>Genome assemblies of two species of porcelain crab, Petrolisthes cinctipes and Petrolisthes manimaculis (Anomura: Porcellanidae).</title>
        <authorList>
            <person name="Angst P."/>
        </authorList>
    </citation>
    <scope>NUCLEOTIDE SEQUENCE</scope>
    <source>
        <strain evidence="7">PB745_02</strain>
        <tissue evidence="7">Gill</tissue>
    </source>
</reference>
<evidence type="ECO:0000256" key="4">
    <source>
        <dbReference type="ARBA" id="ARBA00022989"/>
    </source>
</evidence>
<protein>
    <recommendedName>
        <fullName evidence="9">Mpv17-like protein</fullName>
    </recommendedName>
</protein>
<accession>A0AAE1NYW5</accession>
<comment type="subcellular location">
    <subcellularLocation>
        <location evidence="1">Membrane</location>
        <topology evidence="1">Multi-pass membrane protein</topology>
    </subcellularLocation>
</comment>
<dbReference type="Pfam" id="PF04117">
    <property type="entry name" value="Mpv17_PMP22"/>
    <property type="match status" value="1"/>
</dbReference>
<gene>
    <name evidence="7" type="ORF">Pmani_029794</name>
</gene>
<proteinExistence type="inferred from homology"/>
<name>A0AAE1NYW5_9EUCA</name>
<dbReference type="GO" id="GO:0005739">
    <property type="term" value="C:mitochondrion"/>
    <property type="evidence" value="ECO:0007669"/>
    <property type="project" value="TreeGrafter"/>
</dbReference>